<evidence type="ECO:0000313" key="2">
    <source>
        <dbReference type="EMBL" id="CAG7816838.1"/>
    </source>
</evidence>
<dbReference type="Proteomes" id="UP000708208">
    <property type="component" value="Unassembled WGS sequence"/>
</dbReference>
<dbReference type="AlphaFoldDB" id="A0A8J2PCX4"/>
<feature type="non-terminal residue" evidence="2">
    <location>
        <position position="48"/>
    </location>
</feature>
<accession>A0A8J2PCX4</accession>
<organism evidence="2 3">
    <name type="scientific">Allacma fusca</name>
    <dbReference type="NCBI Taxonomy" id="39272"/>
    <lineage>
        <taxon>Eukaryota</taxon>
        <taxon>Metazoa</taxon>
        <taxon>Ecdysozoa</taxon>
        <taxon>Arthropoda</taxon>
        <taxon>Hexapoda</taxon>
        <taxon>Collembola</taxon>
        <taxon>Symphypleona</taxon>
        <taxon>Sminthuridae</taxon>
        <taxon>Allacma</taxon>
    </lineage>
</organism>
<feature type="region of interest" description="Disordered" evidence="1">
    <location>
        <begin position="1"/>
        <end position="48"/>
    </location>
</feature>
<keyword evidence="3" id="KW-1185">Reference proteome</keyword>
<proteinExistence type="predicted"/>
<protein>
    <submittedName>
        <fullName evidence="2">Uncharacterized protein</fullName>
    </submittedName>
</protein>
<feature type="non-terminal residue" evidence="2">
    <location>
        <position position="1"/>
    </location>
</feature>
<feature type="compositionally biased region" description="Low complexity" evidence="1">
    <location>
        <begin position="22"/>
        <end position="34"/>
    </location>
</feature>
<gene>
    <name evidence="2" type="ORF">AFUS01_LOCUS27435</name>
</gene>
<sequence length="48" mass="4758">NVLDSTSNAIGTTVERKHPYNDAAAGGAAGTSDDSSPKSLTLAVDNPA</sequence>
<name>A0A8J2PCX4_9HEXA</name>
<comment type="caution">
    <text evidence="2">The sequence shown here is derived from an EMBL/GenBank/DDBJ whole genome shotgun (WGS) entry which is preliminary data.</text>
</comment>
<dbReference type="EMBL" id="CAJVCH010379726">
    <property type="protein sequence ID" value="CAG7816838.1"/>
    <property type="molecule type" value="Genomic_DNA"/>
</dbReference>
<evidence type="ECO:0000313" key="3">
    <source>
        <dbReference type="Proteomes" id="UP000708208"/>
    </source>
</evidence>
<feature type="compositionally biased region" description="Polar residues" evidence="1">
    <location>
        <begin position="1"/>
        <end position="11"/>
    </location>
</feature>
<evidence type="ECO:0000256" key="1">
    <source>
        <dbReference type="SAM" id="MobiDB-lite"/>
    </source>
</evidence>
<reference evidence="2" key="1">
    <citation type="submission" date="2021-06" db="EMBL/GenBank/DDBJ databases">
        <authorList>
            <person name="Hodson N. C."/>
            <person name="Mongue J. A."/>
            <person name="Jaron S. K."/>
        </authorList>
    </citation>
    <scope>NUCLEOTIDE SEQUENCE</scope>
</reference>